<feature type="binding site" evidence="4">
    <location>
        <position position="327"/>
    </location>
    <ligand>
        <name>S-adenosyl-L-methionine</name>
        <dbReference type="ChEBI" id="CHEBI:59789"/>
    </ligand>
</feature>
<feature type="binding site" evidence="4">
    <location>
        <position position="348"/>
    </location>
    <ligand>
        <name>S-adenosyl-L-methionine</name>
        <dbReference type="ChEBI" id="CHEBI:59789"/>
    </ligand>
</feature>
<sequence length="571" mass="64509">MSEVYKKKERLMKNYPVKKNDVIEVEIIDLTHEGLGVAKVDHYPLFIENALPGEKLEIKVLKTGKSFGYGKVLTVLKSSEQRVPVKDENFTKVGISPLQHLAYGAQLSFKTQQVENVMQRVAKLQEVPVLPTIGMNDPWHYRNKAQIPVRKIDNQLQTGFFRKNSHDLIPMEHFYIQDPEIDAAIVKIRDIMRKYSVKPYNESDNTGNLRHIVVRRGYHTGEMMVVLITRTPKLFPISKIVPDILEAIPEVVSIVQNVNPKRTNVIFGDETILLHGSEKITDTIFDLKFEISARSFYQVNPQQTEVMYQKVKEYAALTGNEIVVDAYCGIGTIGLTLAQDAKQVYGIEVIEEAVKDAENNAKLNNIENATFTAGLAEELLPKLVENGLQPDVVVVDPPRKGLDGQLVNTLIETQPERIVYVSCNPATLARDIALLTEGGYEAKEIQPVDNFPQTTHIETVVLLSHKKPDGHINVKVEFGEGDGKVPLDNIAKRAESYKPKERVTYKMIKEYIEAKYGFKVHTAYIAEVKRDLGLPMYDAPNAVEELKQPRKHPTPEKVEAIKDALKHFEVI</sequence>
<dbReference type="InterPro" id="IPR012340">
    <property type="entry name" value="NA-bd_OB-fold"/>
</dbReference>
<proteinExistence type="inferred from homology"/>
<organism evidence="7">
    <name type="scientific">Enterococcus faecalis</name>
    <name type="common">Streptococcus faecalis</name>
    <dbReference type="NCBI Taxonomy" id="1351"/>
    <lineage>
        <taxon>Bacteria</taxon>
        <taxon>Bacillati</taxon>
        <taxon>Bacillota</taxon>
        <taxon>Bacilli</taxon>
        <taxon>Lactobacillales</taxon>
        <taxon>Enterococcaceae</taxon>
        <taxon>Enterococcus</taxon>
    </lineage>
</organism>
<feature type="domain" description="TRAM" evidence="6">
    <location>
        <begin position="16"/>
        <end position="74"/>
    </location>
</feature>
<dbReference type="SUPFAM" id="SSF50249">
    <property type="entry name" value="Nucleic acid-binding proteins"/>
    <property type="match status" value="1"/>
</dbReference>
<dbReference type="AlphaFoldDB" id="Q6WS12"/>
<dbReference type="PANTHER" id="PTHR11061:SF30">
    <property type="entry name" value="TRNA (URACIL(54)-C(5))-METHYLTRANSFERASE"/>
    <property type="match status" value="1"/>
</dbReference>
<dbReference type="Pfam" id="PF01938">
    <property type="entry name" value="TRAM"/>
    <property type="match status" value="1"/>
</dbReference>
<feature type="active site" description="Nucleophile" evidence="4">
    <location>
        <position position="423"/>
    </location>
</feature>
<reference evidence="7" key="1">
    <citation type="journal article" date="2003" name="Mol. Microbiol.">
        <title>The vanG glycopeptide resistance operon from Enterococcus faecalis revisited.</title>
        <authorList>
            <person name="Depardieu F."/>
            <person name="Bonora M.G."/>
            <person name="Reynolds P.E."/>
            <person name="Courvalin P."/>
        </authorList>
    </citation>
    <scope>NUCLEOTIDE SEQUENCE</scope>
    <source>
        <strain evidence="7">BM4518</strain>
    </source>
</reference>
<protein>
    <submittedName>
        <fullName evidence="7">RNA methyl transferase-like</fullName>
    </submittedName>
</protein>
<dbReference type="EMBL" id="AY271781">
    <property type="protein sequence ID" value="AAQ16244.1"/>
    <property type="molecule type" value="Genomic_DNA"/>
</dbReference>
<dbReference type="InterPro" id="IPR030391">
    <property type="entry name" value="MeTrfase_TrmA_CS"/>
</dbReference>
<evidence type="ECO:0000256" key="3">
    <source>
        <dbReference type="ARBA" id="ARBA00022691"/>
    </source>
</evidence>
<keyword evidence="3 4" id="KW-0949">S-adenosyl-L-methionine</keyword>
<dbReference type="InterPro" id="IPR002792">
    <property type="entry name" value="TRAM_dom"/>
</dbReference>
<evidence type="ECO:0000256" key="2">
    <source>
        <dbReference type="ARBA" id="ARBA00022679"/>
    </source>
</evidence>
<dbReference type="PROSITE" id="PS51687">
    <property type="entry name" value="SAM_MT_RNA_M5U"/>
    <property type="match status" value="1"/>
</dbReference>
<dbReference type="SUPFAM" id="SSF53335">
    <property type="entry name" value="S-adenosyl-L-methionine-dependent methyltransferases"/>
    <property type="match status" value="1"/>
</dbReference>
<keyword evidence="1 4" id="KW-0489">Methyltransferase</keyword>
<dbReference type="PROSITE" id="PS01231">
    <property type="entry name" value="TRMA_2"/>
    <property type="match status" value="1"/>
</dbReference>
<dbReference type="PANTHER" id="PTHR11061">
    <property type="entry name" value="RNA M5U METHYLTRANSFERASE"/>
    <property type="match status" value="1"/>
</dbReference>
<evidence type="ECO:0000259" key="6">
    <source>
        <dbReference type="PROSITE" id="PS50926"/>
    </source>
</evidence>
<dbReference type="Gene3D" id="2.40.50.140">
    <property type="entry name" value="Nucleic acid-binding proteins"/>
    <property type="match status" value="1"/>
</dbReference>
<dbReference type="FunFam" id="2.40.50.1070:FF:000003">
    <property type="entry name" value="23S rRNA (Uracil-5-)-methyltransferase RumA"/>
    <property type="match status" value="1"/>
</dbReference>
<dbReference type="CDD" id="cd02440">
    <property type="entry name" value="AdoMet_MTases"/>
    <property type="match status" value="1"/>
</dbReference>
<feature type="binding site" evidence="4">
    <location>
        <position position="396"/>
    </location>
    <ligand>
        <name>S-adenosyl-L-methionine</name>
        <dbReference type="ChEBI" id="CHEBI:59789"/>
    </ligand>
</feature>
<feature type="binding site" evidence="4">
    <location>
        <position position="298"/>
    </location>
    <ligand>
        <name>S-adenosyl-L-methionine</name>
        <dbReference type="ChEBI" id="CHEBI:59789"/>
    </ligand>
</feature>
<comment type="similarity">
    <text evidence="4">Belongs to the class I-like SAM-binding methyltransferase superfamily. RNA M5U methyltransferase family.</text>
</comment>
<dbReference type="GO" id="GO:0070041">
    <property type="term" value="F:rRNA (uridine-C5-)-methyltransferase activity"/>
    <property type="evidence" value="ECO:0007669"/>
    <property type="project" value="TreeGrafter"/>
</dbReference>
<dbReference type="PROSITE" id="PS50926">
    <property type="entry name" value="TRAM"/>
    <property type="match status" value="1"/>
</dbReference>
<evidence type="ECO:0000313" key="7">
    <source>
        <dbReference type="EMBL" id="AAQ16244.1"/>
    </source>
</evidence>
<evidence type="ECO:0000256" key="1">
    <source>
        <dbReference type="ARBA" id="ARBA00022603"/>
    </source>
</evidence>
<dbReference type="GO" id="GO:0070475">
    <property type="term" value="P:rRNA base methylation"/>
    <property type="evidence" value="ECO:0007669"/>
    <property type="project" value="TreeGrafter"/>
</dbReference>
<accession>Q6WS12</accession>
<dbReference type="InterPro" id="IPR010280">
    <property type="entry name" value="U5_MeTrfase_fam"/>
</dbReference>
<evidence type="ECO:0000256" key="4">
    <source>
        <dbReference type="PROSITE-ProRule" id="PRU01024"/>
    </source>
</evidence>
<dbReference type="NCBIfam" id="TIGR00479">
    <property type="entry name" value="rumA"/>
    <property type="match status" value="1"/>
</dbReference>
<dbReference type="Gene3D" id="3.40.50.150">
    <property type="entry name" value="Vaccinia Virus protein VP39"/>
    <property type="match status" value="1"/>
</dbReference>
<dbReference type="Gene3D" id="2.40.50.1070">
    <property type="match status" value="1"/>
</dbReference>
<dbReference type="InterPro" id="IPR030390">
    <property type="entry name" value="MeTrfase_TrmA_AS"/>
</dbReference>
<feature type="active site" evidence="5">
    <location>
        <position position="423"/>
    </location>
</feature>
<name>Q6WS12_ENTFL</name>
<dbReference type="Pfam" id="PF05958">
    <property type="entry name" value="tRNA_U5-meth_tr"/>
    <property type="match status" value="1"/>
</dbReference>
<keyword evidence="2 4" id="KW-0808">Transferase</keyword>
<dbReference type="PROSITE" id="PS01230">
    <property type="entry name" value="TRMA_1"/>
    <property type="match status" value="1"/>
</dbReference>
<dbReference type="InterPro" id="IPR029063">
    <property type="entry name" value="SAM-dependent_MTases_sf"/>
</dbReference>
<evidence type="ECO:0000256" key="5">
    <source>
        <dbReference type="PROSITE-ProRule" id="PRU10015"/>
    </source>
</evidence>
<dbReference type="FunFam" id="3.40.50.150:FF:000009">
    <property type="entry name" value="23S rRNA (Uracil(1939)-C(5))-methyltransferase RlmD"/>
    <property type="match status" value="1"/>
</dbReference>